<protein>
    <recommendedName>
        <fullName evidence="2">Calcineurin-like phosphoesterase domain-containing protein</fullName>
    </recommendedName>
</protein>
<dbReference type="InterPro" id="IPR051158">
    <property type="entry name" value="Metallophosphoesterase_sf"/>
</dbReference>
<feature type="transmembrane region" description="Helical" evidence="1">
    <location>
        <begin position="35"/>
        <end position="53"/>
    </location>
</feature>
<dbReference type="RefSeq" id="WP_132874289.1">
    <property type="nucleotide sequence ID" value="NZ_SMGG01000006.1"/>
</dbReference>
<dbReference type="InterPro" id="IPR004843">
    <property type="entry name" value="Calcineurin-like_PHP"/>
</dbReference>
<evidence type="ECO:0000313" key="4">
    <source>
        <dbReference type="Proteomes" id="UP000294614"/>
    </source>
</evidence>
<gene>
    <name evidence="3" type="ORF">C8D98_2311</name>
</gene>
<feature type="domain" description="Calcineurin-like phosphoesterase" evidence="2">
    <location>
        <begin position="161"/>
        <end position="329"/>
    </location>
</feature>
<dbReference type="Pfam" id="PF00149">
    <property type="entry name" value="Metallophos"/>
    <property type="match status" value="1"/>
</dbReference>
<dbReference type="SUPFAM" id="SSF56300">
    <property type="entry name" value="Metallo-dependent phosphatases"/>
    <property type="match status" value="1"/>
</dbReference>
<evidence type="ECO:0000256" key="1">
    <source>
        <dbReference type="SAM" id="Phobius"/>
    </source>
</evidence>
<dbReference type="Proteomes" id="UP000294614">
    <property type="component" value="Unassembled WGS sequence"/>
</dbReference>
<evidence type="ECO:0000259" key="2">
    <source>
        <dbReference type="Pfam" id="PF00149"/>
    </source>
</evidence>
<keyword evidence="4" id="KW-1185">Reference proteome</keyword>
<proteinExistence type="predicted"/>
<dbReference type="PANTHER" id="PTHR31302">
    <property type="entry name" value="TRANSMEMBRANE PROTEIN WITH METALLOPHOSPHOESTERASE DOMAIN-RELATED"/>
    <property type="match status" value="1"/>
</dbReference>
<dbReference type="PANTHER" id="PTHR31302:SF0">
    <property type="entry name" value="TRANSMEMBRANE PROTEIN WITH METALLOPHOSPHOESTERASE DOMAIN"/>
    <property type="match status" value="1"/>
</dbReference>
<evidence type="ECO:0000313" key="3">
    <source>
        <dbReference type="EMBL" id="TCK59377.1"/>
    </source>
</evidence>
<dbReference type="EMBL" id="SMGG01000006">
    <property type="protein sequence ID" value="TCK59377.1"/>
    <property type="molecule type" value="Genomic_DNA"/>
</dbReference>
<keyword evidence="1" id="KW-0472">Membrane</keyword>
<dbReference type="CDD" id="cd07385">
    <property type="entry name" value="MPP_YkuE_C"/>
    <property type="match status" value="1"/>
</dbReference>
<dbReference type="InterPro" id="IPR029052">
    <property type="entry name" value="Metallo-depent_PP-like"/>
</dbReference>
<comment type="caution">
    <text evidence="3">The sequence shown here is derived from an EMBL/GenBank/DDBJ whole genome shotgun (WGS) entry which is preliminary data.</text>
</comment>
<organism evidence="3 4">
    <name type="scientific">Seleniivibrio woodruffii</name>
    <dbReference type="NCBI Taxonomy" id="1078050"/>
    <lineage>
        <taxon>Bacteria</taxon>
        <taxon>Pseudomonadati</taxon>
        <taxon>Deferribacterota</taxon>
        <taxon>Deferribacteres</taxon>
        <taxon>Deferribacterales</taxon>
        <taxon>Geovibrionaceae</taxon>
        <taxon>Seleniivibrio</taxon>
    </lineage>
</organism>
<reference evidence="3 4" key="1">
    <citation type="submission" date="2019-03" db="EMBL/GenBank/DDBJ databases">
        <title>Genomic Encyclopedia of Type Strains, Phase IV (KMG-IV): sequencing the most valuable type-strain genomes for metagenomic binning, comparative biology and taxonomic classification.</title>
        <authorList>
            <person name="Goeker M."/>
        </authorList>
    </citation>
    <scope>NUCLEOTIDE SEQUENCE [LARGE SCALE GENOMIC DNA]</scope>
    <source>
        <strain evidence="3 4">DSM 24984</strain>
    </source>
</reference>
<accession>A0A4R1K5Y6</accession>
<dbReference type="AlphaFoldDB" id="A0A4R1K5Y6"/>
<dbReference type="OrthoDB" id="9780884at2"/>
<keyword evidence="1" id="KW-0812">Transmembrane</keyword>
<keyword evidence="1" id="KW-1133">Transmembrane helix</keyword>
<sequence>MSLRFIIFLSIFALINIYAFSRIITRWQWAKDHLVIAWLFVLLIFMLELLAPIGDRMFLPKLKDLPGMTWLYVSANWVSYTVFGMVTLLAAYGIVTDVVSVVWKFIAPPTEAVDMERRVLLTLGVLTVGSTVLGIGQAHAEPKVKEVKVPIKDLPESFEGFRIAQVSDLHVGPTIGRRFTQTVVDRVNALNADMVALTGDFIEGHVKDLREDTAPLAELKAAHGVYYVTGNHEYYWDVAGWTDEFEKMGFSVLINRHEKINVNGDEIAIGGVSDYSTRHYGKLHASSPSKAFEGVPQDMTKILLAHQPNSYKDAYDAGTHLQLSGHTHSGQYFPFSLLIPFFQRYYKGLNRHEDMWVYVNTGTGYWGPPMRTGVPSEITLLTLHRA</sequence>
<name>A0A4R1K5Y6_9BACT</name>
<dbReference type="GO" id="GO:0016787">
    <property type="term" value="F:hydrolase activity"/>
    <property type="evidence" value="ECO:0007669"/>
    <property type="project" value="InterPro"/>
</dbReference>
<dbReference type="Gene3D" id="3.60.21.10">
    <property type="match status" value="1"/>
</dbReference>